<proteinExistence type="predicted"/>
<reference evidence="2 3" key="1">
    <citation type="journal article" date="2019" name="Int. J. Syst. Evol. Microbiol.">
        <title>The Global Catalogue of Microorganisms (GCM) 10K type strain sequencing project: providing services to taxonomists for standard genome sequencing and annotation.</title>
        <authorList>
            <consortium name="The Broad Institute Genomics Platform"/>
            <consortium name="The Broad Institute Genome Sequencing Center for Infectious Disease"/>
            <person name="Wu L."/>
            <person name="Ma J."/>
        </authorList>
    </citation>
    <scope>NUCLEOTIDE SEQUENCE [LARGE SCALE GENOMIC DNA]</scope>
    <source>
        <strain evidence="2 3">JCM 14559</strain>
    </source>
</reference>
<dbReference type="RefSeq" id="WP_344552506.1">
    <property type="nucleotide sequence ID" value="NZ_BAAANS010000017.1"/>
</dbReference>
<dbReference type="EMBL" id="BAAANS010000017">
    <property type="protein sequence ID" value="GAA2098440.1"/>
    <property type="molecule type" value="Genomic_DNA"/>
</dbReference>
<dbReference type="Proteomes" id="UP001500897">
    <property type="component" value="Unassembled WGS sequence"/>
</dbReference>
<keyword evidence="1" id="KW-0812">Transmembrane</keyword>
<evidence type="ECO:0000256" key="1">
    <source>
        <dbReference type="SAM" id="Phobius"/>
    </source>
</evidence>
<evidence type="ECO:0000313" key="2">
    <source>
        <dbReference type="EMBL" id="GAA2098440.1"/>
    </source>
</evidence>
<keyword evidence="3" id="KW-1185">Reference proteome</keyword>
<protein>
    <submittedName>
        <fullName evidence="2">Uncharacterized protein</fullName>
    </submittedName>
</protein>
<feature type="transmembrane region" description="Helical" evidence="1">
    <location>
        <begin position="7"/>
        <end position="31"/>
    </location>
</feature>
<sequence>MDERRSTGCLAAVVLGLGLLLVLAAGVAAALSGSRRAWVAVLVVALPLLLLGVWRATALAPMLECGGGWIERAGNGSYRCYG</sequence>
<keyword evidence="1" id="KW-0472">Membrane</keyword>
<gene>
    <name evidence="2" type="ORF">GCM10009759_29420</name>
</gene>
<evidence type="ECO:0000313" key="3">
    <source>
        <dbReference type="Proteomes" id="UP001500897"/>
    </source>
</evidence>
<accession>A0ABN2WT84</accession>
<keyword evidence="1" id="KW-1133">Transmembrane helix</keyword>
<name>A0ABN2WT84_9ACTN</name>
<feature type="transmembrane region" description="Helical" evidence="1">
    <location>
        <begin position="37"/>
        <end position="54"/>
    </location>
</feature>
<comment type="caution">
    <text evidence="2">The sequence shown here is derived from an EMBL/GenBank/DDBJ whole genome shotgun (WGS) entry which is preliminary data.</text>
</comment>
<organism evidence="2 3">
    <name type="scientific">Kitasatospora saccharophila</name>
    <dbReference type="NCBI Taxonomy" id="407973"/>
    <lineage>
        <taxon>Bacteria</taxon>
        <taxon>Bacillati</taxon>
        <taxon>Actinomycetota</taxon>
        <taxon>Actinomycetes</taxon>
        <taxon>Kitasatosporales</taxon>
        <taxon>Streptomycetaceae</taxon>
        <taxon>Kitasatospora</taxon>
    </lineage>
</organism>